<evidence type="ECO:0000256" key="1">
    <source>
        <dbReference type="ARBA" id="ARBA00022723"/>
    </source>
</evidence>
<evidence type="ECO:0000259" key="4">
    <source>
        <dbReference type="PROSITE" id="PS51669"/>
    </source>
</evidence>
<dbReference type="EC" id="1.7.99.4" evidence="5"/>
<dbReference type="PATRIC" id="fig|380242.3.peg.3140"/>
<dbReference type="Gene3D" id="3.40.50.12440">
    <property type="match status" value="1"/>
</dbReference>
<dbReference type="GO" id="GO:0016491">
    <property type="term" value="F:oxidoreductase activity"/>
    <property type="evidence" value="ECO:0007669"/>
    <property type="project" value="UniProtKB-KW"/>
</dbReference>
<keyword evidence="5" id="KW-0560">Oxidoreductase</keyword>
<keyword evidence="3" id="KW-0411">Iron-sulfur</keyword>
<evidence type="ECO:0000313" key="5">
    <source>
        <dbReference type="EMBL" id="KKO18748.1"/>
    </source>
</evidence>
<dbReference type="GO" id="GO:0051536">
    <property type="term" value="F:iron-sulfur cluster binding"/>
    <property type="evidence" value="ECO:0007669"/>
    <property type="project" value="UniProtKB-KW"/>
</dbReference>
<dbReference type="SUPFAM" id="SSF53706">
    <property type="entry name" value="Formate dehydrogenase/DMSO reductase, domains 1-3"/>
    <property type="match status" value="1"/>
</dbReference>
<reference evidence="5 6" key="1">
    <citation type="journal article" date="2013" name="BMC Microbiol.">
        <title>Identification of the type II cytochrome c maturation pathway in anammox bacteria by comparative genomics.</title>
        <authorList>
            <person name="Ferousi C."/>
            <person name="Speth D.R."/>
            <person name="Reimann J."/>
            <person name="Op den Camp H.J."/>
            <person name="Allen J.W."/>
            <person name="Keltjens J.T."/>
            <person name="Jetten M.S."/>
        </authorList>
    </citation>
    <scope>NUCLEOTIDE SEQUENCE [LARGE SCALE GENOMIC DNA]</scope>
    <source>
        <strain evidence="5">RU1</strain>
    </source>
</reference>
<dbReference type="PROSITE" id="PS51318">
    <property type="entry name" value="TAT"/>
    <property type="match status" value="1"/>
</dbReference>
<name>A0A0M2URQ3_9BACT</name>
<protein>
    <submittedName>
        <fullName evidence="5">Nitrate oxidoreductase subunit alpha</fullName>
        <ecNumber evidence="5">1.7.99.4</ecNumber>
    </submittedName>
</protein>
<dbReference type="InterPro" id="IPR006311">
    <property type="entry name" value="TAT_signal"/>
</dbReference>
<dbReference type="Proteomes" id="UP000034954">
    <property type="component" value="Unassembled WGS sequence"/>
</dbReference>
<organism evidence="5 6">
    <name type="scientific">Candidatus Brocadia fulgida</name>
    <dbReference type="NCBI Taxonomy" id="380242"/>
    <lineage>
        <taxon>Bacteria</taxon>
        <taxon>Pseudomonadati</taxon>
        <taxon>Planctomycetota</taxon>
        <taxon>Candidatus Brocadiia</taxon>
        <taxon>Candidatus Brocadiales</taxon>
        <taxon>Candidatus Brocadiaceae</taxon>
        <taxon>Candidatus Brocadia</taxon>
    </lineage>
</organism>
<comment type="caution">
    <text evidence="5">The sequence shown here is derived from an EMBL/GenBank/DDBJ whole genome shotgun (WGS) entry which is preliminary data.</text>
</comment>
<accession>A0A0M2URQ3</accession>
<sequence length="1149" mass="131380">MKLTRRTFLQVAGATGATFTVANKAMAFRLLKPAVEVGNPLDAYPDRSWESVYRDQYRYDRTFTFTCSPNDTHACRVRAFVRNEVVMRVEQNYDHQNYADLYGNKATRNWNPRMCLKGYTFHRRVYGPYRLRYPLIRKGWKQWADDGFPELTPENKSKYMFDARGQDELLKASWDDAWTYAAKGIIHITKKYSGEEGAKKLIEQGYPKEMVDAMKGAGTRTFKGRGGMGLLGVIGKYGMYRFNNMLSLVDSHNRGVGPDKALGGRNWSNYTWHGDQAPGHPFSHGLQTSDVDMNDIRFSKLVIQTGKNLIENKMPEAHWLTQVMERGGKLVVITPEYSPSAQKADYWIPIKCNTDTALFLGLTKILMDENLYDADYVKKFTDFPLLVRTDTLKRLQAKDIFPDYKLEDITHGPSYKLHGLHDDQREIIGDFVVWDAKTKGPKPITRDDVGDKLTAKGIDPALDGTFKVKTVDGKEIEVMPLFEMYKIHLKDYDVDSVVEMTNSPKELIVRLAHDIATIKPVAIHYGEGINHYFHATLMNRSTYLPLMLTGNVGYKGSGSHTWAGNYKAGNFQAAKWCGPGFYGWVAEDVFNPNLDPTAPAMDLKVKGRAYDEEVAYWNHNDRPLIVNTPKYGRKCFTGKTHMPTPTKVMWFTNVNLVNNAKHVYQMLKNVNPNIEQIMSTDIEMTGSIEYADFAFPANSWMEFETHEITSSCSNPFFQIWKGGIRPVNDSKDDVMVLAGMAAKLGELLRDMRFRDFWKFALEGRPEVYIQRLLDGSTTSKGYTFDDIVAGKYGEPGVALLNYRTYPRQPFWEQVHESLPFYTPTGRLQAYNDESEIIEYGENFIVHREGPEATQYLPNVIVSTNPYIRPDDYGIPESAEHWDERTVRNIKKSWAETKQTKNFLWEKGYKFFCVTPKSRHTVHSQWAVTDWNFIWNNNFGDPYRMDKRMPGVGEHQININPQAAKDLGINDGDYVYVDANPADRPYEGWKPNDPFYKVSRLMLRAKYNSSYPYEVTMIKHSSWISTEKTVKAHETRPDGRALSAGTGYQSSFRYGSQQSLTRDWSMPMHQLDSLFHKAKIGMKFVFGFEADNHGINTVPKETLVKVCKAEDGGIGGKGLWDPAKTGYTTGNENDFMKKYLGGELIKVEKA</sequence>
<dbReference type="PROSITE" id="PS51669">
    <property type="entry name" value="4FE4S_MOW_BIS_MGD"/>
    <property type="match status" value="1"/>
</dbReference>
<dbReference type="AlphaFoldDB" id="A0A0M2URQ3"/>
<dbReference type="PANTHER" id="PTHR43742">
    <property type="entry name" value="TRIMETHYLAMINE-N-OXIDE REDUCTASE"/>
    <property type="match status" value="1"/>
</dbReference>
<dbReference type="SUPFAM" id="SSF50692">
    <property type="entry name" value="ADC-like"/>
    <property type="match status" value="1"/>
</dbReference>
<dbReference type="PANTHER" id="PTHR43742:SF6">
    <property type="entry name" value="OXIDOREDUCTASE YYAE-RELATED"/>
    <property type="match status" value="1"/>
</dbReference>
<evidence type="ECO:0000256" key="2">
    <source>
        <dbReference type="ARBA" id="ARBA00023004"/>
    </source>
</evidence>
<keyword evidence="2" id="KW-0408">Iron</keyword>
<evidence type="ECO:0000313" key="6">
    <source>
        <dbReference type="Proteomes" id="UP000034954"/>
    </source>
</evidence>
<feature type="domain" description="4Fe-4S Mo/W bis-MGD-type" evidence="4">
    <location>
        <begin position="60"/>
        <end position="129"/>
    </location>
</feature>
<dbReference type="Gene3D" id="2.40.40.20">
    <property type="match status" value="1"/>
</dbReference>
<dbReference type="InterPro" id="IPR006656">
    <property type="entry name" value="Mopterin_OxRdtase"/>
</dbReference>
<dbReference type="Pfam" id="PF00384">
    <property type="entry name" value="Molybdopterin"/>
    <property type="match status" value="1"/>
</dbReference>
<dbReference type="Gene3D" id="3.40.50.740">
    <property type="match status" value="1"/>
</dbReference>
<dbReference type="InterPro" id="IPR050612">
    <property type="entry name" value="Prok_Mopterin_Oxidored"/>
</dbReference>
<dbReference type="InterPro" id="IPR006963">
    <property type="entry name" value="Mopterin_OxRdtase_4Fe-4S_dom"/>
</dbReference>
<dbReference type="GO" id="GO:0046872">
    <property type="term" value="F:metal ion binding"/>
    <property type="evidence" value="ECO:0007669"/>
    <property type="project" value="UniProtKB-KW"/>
</dbReference>
<keyword evidence="1" id="KW-0479">Metal-binding</keyword>
<proteinExistence type="predicted"/>
<keyword evidence="6" id="KW-1185">Reference proteome</keyword>
<dbReference type="InterPro" id="IPR009010">
    <property type="entry name" value="Asp_de-COase-like_dom_sf"/>
</dbReference>
<evidence type="ECO:0000256" key="3">
    <source>
        <dbReference type="ARBA" id="ARBA00023014"/>
    </source>
</evidence>
<gene>
    <name evidence="5" type="primary">nxrA_1</name>
    <name evidence="5" type="ORF">BROFUL_02528</name>
</gene>
<dbReference type="EMBL" id="LAQJ01000237">
    <property type="protein sequence ID" value="KKO18748.1"/>
    <property type="molecule type" value="Genomic_DNA"/>
</dbReference>
<dbReference type="Gene3D" id="3.40.228.10">
    <property type="entry name" value="Dimethylsulfoxide Reductase, domain 2"/>
    <property type="match status" value="1"/>
</dbReference>